<organism evidence="2 3">
    <name type="scientific">Symbiodinium necroappetens</name>
    <dbReference type="NCBI Taxonomy" id="1628268"/>
    <lineage>
        <taxon>Eukaryota</taxon>
        <taxon>Sar</taxon>
        <taxon>Alveolata</taxon>
        <taxon>Dinophyceae</taxon>
        <taxon>Suessiales</taxon>
        <taxon>Symbiodiniaceae</taxon>
        <taxon>Symbiodinium</taxon>
    </lineage>
</organism>
<dbReference type="Proteomes" id="UP000601435">
    <property type="component" value="Unassembled WGS sequence"/>
</dbReference>
<evidence type="ECO:0000256" key="1">
    <source>
        <dbReference type="SAM" id="MobiDB-lite"/>
    </source>
</evidence>
<keyword evidence="3" id="KW-1185">Reference proteome</keyword>
<gene>
    <name evidence="2" type="ORF">SNEC2469_LOCUS5535</name>
</gene>
<proteinExistence type="predicted"/>
<comment type="caution">
    <text evidence="2">The sequence shown here is derived from an EMBL/GenBank/DDBJ whole genome shotgun (WGS) entry which is preliminary data.</text>
</comment>
<accession>A0A812LZF0</accession>
<name>A0A812LZF0_9DINO</name>
<dbReference type="OrthoDB" id="419099at2759"/>
<feature type="region of interest" description="Disordered" evidence="1">
    <location>
        <begin position="162"/>
        <end position="181"/>
    </location>
</feature>
<evidence type="ECO:0000313" key="2">
    <source>
        <dbReference type="EMBL" id="CAE7255223.1"/>
    </source>
</evidence>
<reference evidence="2" key="1">
    <citation type="submission" date="2021-02" db="EMBL/GenBank/DDBJ databases">
        <authorList>
            <person name="Dougan E. K."/>
            <person name="Rhodes N."/>
            <person name="Thang M."/>
            <person name="Chan C."/>
        </authorList>
    </citation>
    <scope>NUCLEOTIDE SEQUENCE</scope>
</reference>
<dbReference type="EMBL" id="CAJNJA010010241">
    <property type="protein sequence ID" value="CAE7255223.1"/>
    <property type="molecule type" value="Genomic_DNA"/>
</dbReference>
<evidence type="ECO:0000313" key="3">
    <source>
        <dbReference type="Proteomes" id="UP000601435"/>
    </source>
</evidence>
<sequence length="181" mass="19641">MVTFEQTVFRYGLKVKATVQDPAIRLCARSGYLRVKTSAQHSLPKGARVVMVEDASGEEIELDDECWSAPEGCLLEEGSRVTLEAVDHQWSTVSDEPWVSQLRAIMDIVLGKGAEITGDVANSDDTWDVLEDPPPAENPGCCKKIGAHVFGPDMMGLHSLPQFSFGDDDSDSSNATKDGLV</sequence>
<dbReference type="AlphaFoldDB" id="A0A812LZF0"/>
<protein>
    <submittedName>
        <fullName evidence="2">Uncharacterized protein</fullName>
    </submittedName>
</protein>